<feature type="domain" description="Methyltransferase type 11" evidence="1">
    <location>
        <begin position="11"/>
        <end position="76"/>
    </location>
</feature>
<protein>
    <recommendedName>
        <fullName evidence="1">Methyltransferase type 11 domain-containing protein</fullName>
    </recommendedName>
</protein>
<dbReference type="CDD" id="cd02440">
    <property type="entry name" value="AdoMet_MTases"/>
    <property type="match status" value="1"/>
</dbReference>
<gene>
    <name evidence="2" type="ORF">A2Y47_02365</name>
</gene>
<reference evidence="2 3" key="1">
    <citation type="journal article" date="2016" name="Nat. Commun.">
        <title>Thousands of microbial genomes shed light on interconnected biogeochemical processes in an aquifer system.</title>
        <authorList>
            <person name="Anantharaman K."/>
            <person name="Brown C.T."/>
            <person name="Hug L.A."/>
            <person name="Sharon I."/>
            <person name="Castelle C.J."/>
            <person name="Probst A.J."/>
            <person name="Thomas B.C."/>
            <person name="Singh A."/>
            <person name="Wilkins M.J."/>
            <person name="Karaoz U."/>
            <person name="Brodie E.L."/>
            <person name="Williams K.H."/>
            <person name="Hubbard S.S."/>
            <person name="Banfield J.F."/>
        </authorList>
    </citation>
    <scope>NUCLEOTIDE SEQUENCE [LARGE SCALE GENOMIC DNA]</scope>
</reference>
<dbReference type="AlphaFoldDB" id="A0A1F5Y611"/>
<evidence type="ECO:0000259" key="1">
    <source>
        <dbReference type="Pfam" id="PF08241"/>
    </source>
</evidence>
<dbReference type="Gene3D" id="3.40.50.150">
    <property type="entry name" value="Vaccinia Virus protein VP39"/>
    <property type="match status" value="1"/>
</dbReference>
<dbReference type="Pfam" id="PF08241">
    <property type="entry name" value="Methyltransf_11"/>
    <property type="match status" value="1"/>
</dbReference>
<organism evidence="2 3">
    <name type="scientific">Candidatus Giovannonibacteria bacterium RIFCSPLOWO2_12_43_8</name>
    <dbReference type="NCBI Taxonomy" id="1798361"/>
    <lineage>
        <taxon>Bacteria</taxon>
        <taxon>Candidatus Giovannoniibacteriota</taxon>
    </lineage>
</organism>
<sequence>MKKLNLGSGKDIKAGWVNLDSAKLPGVDVVHNIEKLPLPFKDSEFDEILCQDVLEHIEYILVLKDMHRILKTGGKLKIRVPHFTSKNNYIDPTHKKRFSIYTFEMFCRNSPHSKTKERDYYFDFNFDCVKSSRIFFDHSSRWLIYNRPMEWLVNLNKTTRFLYESTGWCYSFPAQNIEVELIK</sequence>
<evidence type="ECO:0000313" key="3">
    <source>
        <dbReference type="Proteomes" id="UP000177720"/>
    </source>
</evidence>
<dbReference type="SUPFAM" id="SSF53335">
    <property type="entry name" value="S-adenosyl-L-methionine-dependent methyltransferases"/>
    <property type="match status" value="1"/>
</dbReference>
<dbReference type="Proteomes" id="UP000177720">
    <property type="component" value="Unassembled WGS sequence"/>
</dbReference>
<dbReference type="InterPro" id="IPR013216">
    <property type="entry name" value="Methyltransf_11"/>
</dbReference>
<dbReference type="EMBL" id="MFIN01000013">
    <property type="protein sequence ID" value="OGF95668.1"/>
    <property type="molecule type" value="Genomic_DNA"/>
</dbReference>
<dbReference type="GO" id="GO:0008757">
    <property type="term" value="F:S-adenosylmethionine-dependent methyltransferase activity"/>
    <property type="evidence" value="ECO:0007669"/>
    <property type="project" value="InterPro"/>
</dbReference>
<comment type="caution">
    <text evidence="2">The sequence shown here is derived from an EMBL/GenBank/DDBJ whole genome shotgun (WGS) entry which is preliminary data.</text>
</comment>
<dbReference type="InterPro" id="IPR029063">
    <property type="entry name" value="SAM-dependent_MTases_sf"/>
</dbReference>
<proteinExistence type="predicted"/>
<evidence type="ECO:0000313" key="2">
    <source>
        <dbReference type="EMBL" id="OGF95668.1"/>
    </source>
</evidence>
<accession>A0A1F5Y611</accession>
<name>A0A1F5Y611_9BACT</name>